<evidence type="ECO:0000313" key="3">
    <source>
        <dbReference type="Proteomes" id="UP000026915"/>
    </source>
</evidence>
<dbReference type="InterPro" id="IPR043502">
    <property type="entry name" value="DNA/RNA_pol_sf"/>
</dbReference>
<evidence type="ECO:0000313" key="2">
    <source>
        <dbReference type="EMBL" id="EOY07954.1"/>
    </source>
</evidence>
<dbReference type="HOGENOM" id="CLU_398714_0_0_1"/>
<dbReference type="InterPro" id="IPR020847">
    <property type="entry name" value="AP_endonuclease_F1_BS"/>
</dbReference>
<dbReference type="Proteomes" id="UP000026915">
    <property type="component" value="Chromosome 5"/>
</dbReference>
<dbReference type="InterPro" id="IPR000477">
    <property type="entry name" value="RT_dom"/>
</dbReference>
<reference evidence="2 3" key="1">
    <citation type="journal article" date="2013" name="Genome Biol.">
        <title>The genome sequence of the most widely cultivated cacao type and its use to identify candidate genes regulating pod color.</title>
        <authorList>
            <person name="Motamayor J.C."/>
            <person name="Mockaitis K."/>
            <person name="Schmutz J."/>
            <person name="Haiminen N."/>
            <person name="Iii D.L."/>
            <person name="Cornejo O."/>
            <person name="Findley S.D."/>
            <person name="Zheng P."/>
            <person name="Utro F."/>
            <person name="Royaert S."/>
            <person name="Saski C."/>
            <person name="Jenkins J."/>
            <person name="Podicheti R."/>
            <person name="Zhao M."/>
            <person name="Scheffler B.E."/>
            <person name="Stack J.C."/>
            <person name="Feltus F.A."/>
            <person name="Mustiga G.M."/>
            <person name="Amores F."/>
            <person name="Phillips W."/>
            <person name="Marelli J.P."/>
            <person name="May G.D."/>
            <person name="Shapiro H."/>
            <person name="Ma J."/>
            <person name="Bustamante C.D."/>
            <person name="Schnell R.J."/>
            <person name="Main D."/>
            <person name="Gilbert D."/>
            <person name="Parida L."/>
            <person name="Kuhn D.N."/>
        </authorList>
    </citation>
    <scope>NUCLEOTIDE SEQUENCE [LARGE SCALE GENOMIC DNA]</scope>
    <source>
        <strain evidence="3">cv. Matina 1-6</strain>
    </source>
</reference>
<dbReference type="PANTHER" id="PTHR36617:SF5">
    <property type="entry name" value="OS05G0421675 PROTEIN"/>
    <property type="match status" value="1"/>
</dbReference>
<protein>
    <recommendedName>
        <fullName evidence="1">RNase H type-1 domain-containing protein</fullName>
    </recommendedName>
</protein>
<dbReference type="Gene3D" id="3.30.420.10">
    <property type="entry name" value="Ribonuclease H-like superfamily/Ribonuclease H"/>
    <property type="match status" value="1"/>
</dbReference>
<dbReference type="GO" id="GO:0003677">
    <property type="term" value="F:DNA binding"/>
    <property type="evidence" value="ECO:0007669"/>
    <property type="project" value="InterPro"/>
</dbReference>
<dbReference type="Pfam" id="PF00078">
    <property type="entry name" value="RVT_1"/>
    <property type="match status" value="1"/>
</dbReference>
<dbReference type="OMA" id="RHIMRET"/>
<dbReference type="PROSITE" id="PS00726">
    <property type="entry name" value="AP_NUCLEASE_F1_1"/>
    <property type="match status" value="1"/>
</dbReference>
<dbReference type="eggNOG" id="KOG1075">
    <property type="taxonomic scope" value="Eukaryota"/>
</dbReference>
<dbReference type="GO" id="GO:0004523">
    <property type="term" value="F:RNA-DNA hybrid ribonuclease activity"/>
    <property type="evidence" value="ECO:0007669"/>
    <property type="project" value="InterPro"/>
</dbReference>
<dbReference type="InterPro" id="IPR012337">
    <property type="entry name" value="RNaseH-like_sf"/>
</dbReference>
<sequence>MGKREKKRVRITVVEADKSKNGKEHRKGLKTKIEKTQEKGGSGKTFKETLMQSQMNEMDYFMKTSIVDVERCDPRCRVGNITEGVSESKMSEKWLEEGDQVGWEDKDEGGILEENFKRLAIWEKADVRSQSRLGKNEKKRAMRRLVSKNRPDMLFIQETKLKEESRDIYERLWGKDKICGKSALAEVDWIRKRSVGGVILKIDFEKVYDNVCWEFMELIMRKMGFMEKWIEWVRECSITARVSVLVNGSPTGQFGMEKGLRQGCPLFPFLFNIVVEAMSRMIKKAEILRLCKGVEIGNNGFIISHLQYADDTIFFCDPNLENLRELRRMLRCFQVEKTRNDPSDLMPNTSVNRKVSTLWKRIISPFSPSNKYFLQVQSNFSFITGNGENLRFWQDDWLEGVTLAISFPRLFALAENTYGKVAKFGNWVDGFWEWKVETKIQLFDLEIDQPAQLQGMLQEQQVSKDFKDELIWKREPSGKYTYKSFCKYALSSMEIMEGIWKSVWAKLAPLRVEVFVWQMFLDIYRQPPIQSLHGKSMLGRKQIKWEMPKPSQMKFNMDGAARGSSGPIGIGGILKYSNGVVKVTFSKPIRLADANLVEILAVREAFVIFSTSRWKNDYSLCIESDSSNAVKWTKQPDTAPWKMRKWLIQMERMKEELNGWTIRHIMRETNERVDNLAKQGVQLQSDIIQIF</sequence>
<dbReference type="InterPro" id="IPR002156">
    <property type="entry name" value="RNaseH_domain"/>
</dbReference>
<feature type="domain" description="RNase H type-1" evidence="1">
    <location>
        <begin position="549"/>
        <end position="682"/>
    </location>
</feature>
<dbReference type="SUPFAM" id="SSF53098">
    <property type="entry name" value="Ribonuclease H-like"/>
    <property type="match status" value="1"/>
</dbReference>
<evidence type="ECO:0000259" key="1">
    <source>
        <dbReference type="PROSITE" id="PS50879"/>
    </source>
</evidence>
<dbReference type="Gramene" id="EOY07954">
    <property type="protein sequence ID" value="EOY07954"/>
    <property type="gene ID" value="TCM_022286"/>
</dbReference>
<gene>
    <name evidence="2" type="ORF">TCM_022286</name>
</gene>
<dbReference type="AlphaFoldDB" id="A0A061F0B4"/>
<dbReference type="Pfam" id="PF13456">
    <property type="entry name" value="RVT_3"/>
    <property type="match status" value="1"/>
</dbReference>
<organism evidence="2 3">
    <name type="scientific">Theobroma cacao</name>
    <name type="common">Cacao</name>
    <name type="synonym">Cocoa</name>
    <dbReference type="NCBI Taxonomy" id="3641"/>
    <lineage>
        <taxon>Eukaryota</taxon>
        <taxon>Viridiplantae</taxon>
        <taxon>Streptophyta</taxon>
        <taxon>Embryophyta</taxon>
        <taxon>Tracheophyta</taxon>
        <taxon>Spermatophyta</taxon>
        <taxon>Magnoliopsida</taxon>
        <taxon>eudicotyledons</taxon>
        <taxon>Gunneridae</taxon>
        <taxon>Pentapetalae</taxon>
        <taxon>rosids</taxon>
        <taxon>malvids</taxon>
        <taxon>Malvales</taxon>
        <taxon>Malvaceae</taxon>
        <taxon>Byttnerioideae</taxon>
        <taxon>Theobroma</taxon>
    </lineage>
</organism>
<proteinExistence type="predicted"/>
<dbReference type="PANTHER" id="PTHR36617">
    <property type="entry name" value="PROTEIN, PUTATIVE-RELATED"/>
    <property type="match status" value="1"/>
</dbReference>
<dbReference type="CDD" id="cd06222">
    <property type="entry name" value="RNase_H_like"/>
    <property type="match status" value="1"/>
</dbReference>
<keyword evidence="3" id="KW-1185">Reference proteome</keyword>
<accession>A0A061F0B4</accession>
<dbReference type="GO" id="GO:0006281">
    <property type="term" value="P:DNA repair"/>
    <property type="evidence" value="ECO:0007669"/>
    <property type="project" value="InterPro"/>
</dbReference>
<name>A0A061F0B4_THECC</name>
<dbReference type="EMBL" id="CM001883">
    <property type="protein sequence ID" value="EOY07954.1"/>
    <property type="molecule type" value="Genomic_DNA"/>
</dbReference>
<dbReference type="InterPro" id="IPR036397">
    <property type="entry name" value="RNaseH_sf"/>
</dbReference>
<dbReference type="PROSITE" id="PS50879">
    <property type="entry name" value="RNASE_H_1"/>
    <property type="match status" value="1"/>
</dbReference>
<dbReference type="InterPro" id="IPR044730">
    <property type="entry name" value="RNase_H-like_dom_plant"/>
</dbReference>
<dbReference type="InParanoid" id="A0A061F0B4"/>
<dbReference type="SUPFAM" id="SSF56672">
    <property type="entry name" value="DNA/RNA polymerases"/>
    <property type="match status" value="1"/>
</dbReference>